<sequence>MRIISILAANFWSSVHFFNDAAIDRPKRSSSSYSFRKKKSCTPLLLQQPFGNTICRKSGTVAIPGRVVADRGSTIGKSQAYFYQSVKLLFNAVRRGYRNVFEKKHSYQNPLSAFRANSLDASRIGRRYQRWCGRRRRRRPQIFPSAVCNGCLGELSDTGGDRSFSSNTLIPFTTEITPPPAHGLSTRAPASSTSLTTGIAAVTPFLLSESSLFSSKSLFTVF</sequence>
<organism evidence="1 2">
    <name type="scientific">Romanomermis culicivorax</name>
    <name type="common">Nematode worm</name>
    <dbReference type="NCBI Taxonomy" id="13658"/>
    <lineage>
        <taxon>Eukaryota</taxon>
        <taxon>Metazoa</taxon>
        <taxon>Ecdysozoa</taxon>
        <taxon>Nematoda</taxon>
        <taxon>Enoplea</taxon>
        <taxon>Dorylaimia</taxon>
        <taxon>Mermithida</taxon>
        <taxon>Mermithoidea</taxon>
        <taxon>Mermithidae</taxon>
        <taxon>Romanomermis</taxon>
    </lineage>
</organism>
<evidence type="ECO:0000313" key="1">
    <source>
        <dbReference type="Proteomes" id="UP000887565"/>
    </source>
</evidence>
<proteinExistence type="predicted"/>
<dbReference type="AlphaFoldDB" id="A0A915JE62"/>
<reference evidence="2" key="1">
    <citation type="submission" date="2022-11" db="UniProtKB">
        <authorList>
            <consortium name="WormBaseParasite"/>
        </authorList>
    </citation>
    <scope>IDENTIFICATION</scope>
</reference>
<dbReference type="Proteomes" id="UP000887565">
    <property type="component" value="Unplaced"/>
</dbReference>
<keyword evidence="1" id="KW-1185">Reference proteome</keyword>
<dbReference type="WBParaSite" id="nRc.2.0.1.t24810-RA">
    <property type="protein sequence ID" value="nRc.2.0.1.t24810-RA"/>
    <property type="gene ID" value="nRc.2.0.1.g24810"/>
</dbReference>
<protein>
    <submittedName>
        <fullName evidence="2">Secreted protein</fullName>
    </submittedName>
</protein>
<accession>A0A915JE62</accession>
<evidence type="ECO:0000313" key="2">
    <source>
        <dbReference type="WBParaSite" id="nRc.2.0.1.t24810-RA"/>
    </source>
</evidence>
<name>A0A915JE62_ROMCU</name>